<evidence type="ECO:0000313" key="1">
    <source>
        <dbReference type="EMBL" id="DAD92854.1"/>
    </source>
</evidence>
<dbReference type="EMBL" id="BK015146">
    <property type="protein sequence ID" value="DAD92854.1"/>
    <property type="molecule type" value="Genomic_DNA"/>
</dbReference>
<reference evidence="1" key="1">
    <citation type="journal article" date="2021" name="Proc. Natl. Acad. Sci. U.S.A.">
        <title>A Catalog of Tens of Thousands of Viruses from Human Metagenomes Reveals Hidden Associations with Chronic Diseases.</title>
        <authorList>
            <person name="Tisza M.J."/>
            <person name="Buck C.B."/>
        </authorList>
    </citation>
    <scope>NUCLEOTIDE SEQUENCE</scope>
    <source>
        <strain evidence="1">CthSp75</strain>
    </source>
</reference>
<accession>A0A8S5NDT0</accession>
<name>A0A8S5NDT0_9CAUD</name>
<proteinExistence type="predicted"/>
<sequence length="194" mass="22100">MLADGKINPNQIGVYLHWNGGRDSVSAFLKYCKLKGYRSPSTDCYGWACLCNVISNFFGDGMSLGIDIASRLDCDNYDNGVYIIDRWEIVGRLYNRSVEQSNYDVNSFVLELNERMPEQNRMDARVLKELLKAEEVPYQELTMGNVIWARPCSEWEKLIVTEVQDSGLIICSRTDGTSINLYKPALVLKVNFES</sequence>
<protein>
    <submittedName>
        <fullName evidence="1">Uncharacterized protein</fullName>
    </submittedName>
</protein>
<organism evidence="1">
    <name type="scientific">Siphoviridae sp. cthSp75</name>
    <dbReference type="NCBI Taxonomy" id="2826424"/>
    <lineage>
        <taxon>Viruses</taxon>
        <taxon>Duplodnaviria</taxon>
        <taxon>Heunggongvirae</taxon>
        <taxon>Uroviricota</taxon>
        <taxon>Caudoviricetes</taxon>
    </lineage>
</organism>